<dbReference type="AlphaFoldDB" id="A0A072TS33"/>
<dbReference type="EnsemblPlants" id="KEH16345">
    <property type="protein sequence ID" value="KEH16345"/>
    <property type="gene ID" value="MTR_0220s0060"/>
</dbReference>
<dbReference type="Proteomes" id="UP000002051">
    <property type="component" value="Unassembled WGS sequence"/>
</dbReference>
<reference evidence="1 3" key="2">
    <citation type="journal article" date="2014" name="BMC Genomics">
        <title>An improved genome release (version Mt4.0) for the model legume Medicago truncatula.</title>
        <authorList>
            <person name="Tang H."/>
            <person name="Krishnakumar V."/>
            <person name="Bidwell S."/>
            <person name="Rosen B."/>
            <person name="Chan A."/>
            <person name="Zhou S."/>
            <person name="Gentzbittel L."/>
            <person name="Childs K.L."/>
            <person name="Yandell M."/>
            <person name="Gundlach H."/>
            <person name="Mayer K.F."/>
            <person name="Schwartz D.C."/>
            <person name="Town C.D."/>
        </authorList>
    </citation>
    <scope>GENOME REANNOTATION</scope>
    <source>
        <strain evidence="1">A17</strain>
        <strain evidence="2 3">cv. Jemalong A17</strain>
    </source>
</reference>
<protein>
    <submittedName>
        <fullName evidence="1 2">Uncharacterized protein</fullName>
    </submittedName>
</protein>
<name>A0A072TS33_MEDTR</name>
<reference evidence="1 3" key="1">
    <citation type="journal article" date="2011" name="Nature">
        <title>The Medicago genome provides insight into the evolution of rhizobial symbioses.</title>
        <authorList>
            <person name="Young N.D."/>
            <person name="Debelle F."/>
            <person name="Oldroyd G.E."/>
            <person name="Geurts R."/>
            <person name="Cannon S.B."/>
            <person name="Udvardi M.K."/>
            <person name="Benedito V.A."/>
            <person name="Mayer K.F."/>
            <person name="Gouzy J."/>
            <person name="Schoof H."/>
            <person name="Van de Peer Y."/>
            <person name="Proost S."/>
            <person name="Cook D.R."/>
            <person name="Meyers B.C."/>
            <person name="Spannagl M."/>
            <person name="Cheung F."/>
            <person name="De Mita S."/>
            <person name="Krishnakumar V."/>
            <person name="Gundlach H."/>
            <person name="Zhou S."/>
            <person name="Mudge J."/>
            <person name="Bharti A.K."/>
            <person name="Murray J.D."/>
            <person name="Naoumkina M.A."/>
            <person name="Rosen B."/>
            <person name="Silverstein K.A."/>
            <person name="Tang H."/>
            <person name="Rombauts S."/>
            <person name="Zhao P.X."/>
            <person name="Zhou P."/>
            <person name="Barbe V."/>
            <person name="Bardou P."/>
            <person name="Bechner M."/>
            <person name="Bellec A."/>
            <person name="Berger A."/>
            <person name="Berges H."/>
            <person name="Bidwell S."/>
            <person name="Bisseling T."/>
            <person name="Choisne N."/>
            <person name="Couloux A."/>
            <person name="Denny R."/>
            <person name="Deshpande S."/>
            <person name="Dai X."/>
            <person name="Doyle J.J."/>
            <person name="Dudez A.M."/>
            <person name="Farmer A.D."/>
            <person name="Fouteau S."/>
            <person name="Franken C."/>
            <person name="Gibelin C."/>
            <person name="Gish J."/>
            <person name="Goldstein S."/>
            <person name="Gonzalez A.J."/>
            <person name="Green P.J."/>
            <person name="Hallab A."/>
            <person name="Hartog M."/>
            <person name="Hua A."/>
            <person name="Humphray S.J."/>
            <person name="Jeong D.H."/>
            <person name="Jing Y."/>
            <person name="Jocker A."/>
            <person name="Kenton S.M."/>
            <person name="Kim D.J."/>
            <person name="Klee K."/>
            <person name="Lai H."/>
            <person name="Lang C."/>
            <person name="Lin S."/>
            <person name="Macmil S.L."/>
            <person name="Magdelenat G."/>
            <person name="Matthews L."/>
            <person name="McCorrison J."/>
            <person name="Monaghan E.L."/>
            <person name="Mun J.H."/>
            <person name="Najar F.Z."/>
            <person name="Nicholson C."/>
            <person name="Noirot C."/>
            <person name="O'Bleness M."/>
            <person name="Paule C.R."/>
            <person name="Poulain J."/>
            <person name="Prion F."/>
            <person name="Qin B."/>
            <person name="Qu C."/>
            <person name="Retzel E.F."/>
            <person name="Riddle C."/>
            <person name="Sallet E."/>
            <person name="Samain S."/>
            <person name="Samson N."/>
            <person name="Sanders I."/>
            <person name="Saurat O."/>
            <person name="Scarpelli C."/>
            <person name="Schiex T."/>
            <person name="Segurens B."/>
            <person name="Severin A.J."/>
            <person name="Sherrier D.J."/>
            <person name="Shi R."/>
            <person name="Sims S."/>
            <person name="Singer S.R."/>
            <person name="Sinharoy S."/>
            <person name="Sterck L."/>
            <person name="Viollet A."/>
            <person name="Wang B.B."/>
            <person name="Wang K."/>
            <person name="Wang M."/>
            <person name="Wang X."/>
            <person name="Warfsmann J."/>
            <person name="Weissenbach J."/>
            <person name="White D.D."/>
            <person name="White J.D."/>
            <person name="Wiley G.B."/>
            <person name="Wincker P."/>
            <person name="Xing Y."/>
            <person name="Yang L."/>
            <person name="Yao Z."/>
            <person name="Ying F."/>
            <person name="Zhai J."/>
            <person name="Zhou L."/>
            <person name="Zuber A."/>
            <person name="Denarie J."/>
            <person name="Dixon R.A."/>
            <person name="May G.D."/>
            <person name="Schwartz D.C."/>
            <person name="Rogers J."/>
            <person name="Quetier F."/>
            <person name="Town C.D."/>
            <person name="Roe B.A."/>
        </authorList>
    </citation>
    <scope>NUCLEOTIDE SEQUENCE [LARGE SCALE GENOMIC DNA]</scope>
    <source>
        <strain evidence="1">A17</strain>
        <strain evidence="2 3">cv. Jemalong A17</strain>
    </source>
</reference>
<evidence type="ECO:0000313" key="1">
    <source>
        <dbReference type="EMBL" id="KEH16345.1"/>
    </source>
</evidence>
<gene>
    <name evidence="1" type="ORF">MTR_0220s0060</name>
</gene>
<accession>A0A072TS33</accession>
<evidence type="ECO:0000313" key="3">
    <source>
        <dbReference type="Proteomes" id="UP000002051"/>
    </source>
</evidence>
<dbReference type="EMBL" id="KL402945">
    <property type="protein sequence ID" value="KEH16345.1"/>
    <property type="molecule type" value="Genomic_DNA"/>
</dbReference>
<sequence length="52" mass="5939">MSDLDGICPSYITGEMSTGPILNETRMTRSMPCVQYRHEGKREPIGSHRKDR</sequence>
<evidence type="ECO:0000313" key="2">
    <source>
        <dbReference type="EnsemblPlants" id="KEH16345"/>
    </source>
</evidence>
<proteinExistence type="predicted"/>
<keyword evidence="3" id="KW-1185">Reference proteome</keyword>
<reference evidence="2" key="3">
    <citation type="submission" date="2015-06" db="UniProtKB">
        <authorList>
            <consortium name="EnsemblPlants"/>
        </authorList>
    </citation>
    <scope>IDENTIFICATION</scope>
    <source>
        <strain evidence="2">cv. Jemalong A17</strain>
    </source>
</reference>
<dbReference type="HOGENOM" id="CLU_3090341_0_0_1"/>
<organism evidence="1 3">
    <name type="scientific">Medicago truncatula</name>
    <name type="common">Barrel medic</name>
    <name type="synonym">Medicago tribuloides</name>
    <dbReference type="NCBI Taxonomy" id="3880"/>
    <lineage>
        <taxon>Eukaryota</taxon>
        <taxon>Viridiplantae</taxon>
        <taxon>Streptophyta</taxon>
        <taxon>Embryophyta</taxon>
        <taxon>Tracheophyta</taxon>
        <taxon>Spermatophyta</taxon>
        <taxon>Magnoliopsida</taxon>
        <taxon>eudicotyledons</taxon>
        <taxon>Gunneridae</taxon>
        <taxon>Pentapetalae</taxon>
        <taxon>rosids</taxon>
        <taxon>fabids</taxon>
        <taxon>Fabales</taxon>
        <taxon>Fabaceae</taxon>
        <taxon>Papilionoideae</taxon>
        <taxon>50 kb inversion clade</taxon>
        <taxon>NPAAA clade</taxon>
        <taxon>Hologalegina</taxon>
        <taxon>IRL clade</taxon>
        <taxon>Trifolieae</taxon>
        <taxon>Medicago</taxon>
    </lineage>
</organism>